<feature type="region of interest" description="Disordered" evidence="1">
    <location>
        <begin position="145"/>
        <end position="188"/>
    </location>
</feature>
<feature type="domain" description="Temptin Cys/Cys disulfide" evidence="3">
    <location>
        <begin position="18"/>
        <end position="108"/>
    </location>
</feature>
<evidence type="ECO:0000313" key="5">
    <source>
        <dbReference type="Proteomes" id="UP001146120"/>
    </source>
</evidence>
<dbReference type="PANTHER" id="PTHR34737:SF2">
    <property type="entry name" value="EF-HAND DOMAIN-CONTAINING PROTEIN"/>
    <property type="match status" value="1"/>
</dbReference>
<name>A0AAV2Z1J0_9STRA</name>
<comment type="caution">
    <text evidence="4">The sequence shown here is derived from an EMBL/GenBank/DDBJ whole genome shotgun (WGS) entry which is preliminary data.</text>
</comment>
<dbReference type="InterPro" id="IPR057626">
    <property type="entry name" value="S-S_Temptin"/>
</dbReference>
<feature type="signal peptide" evidence="2">
    <location>
        <begin position="1"/>
        <end position="19"/>
    </location>
</feature>
<reference evidence="4" key="1">
    <citation type="submission" date="2022-11" db="EMBL/GenBank/DDBJ databases">
        <authorList>
            <person name="Morgan W.R."/>
            <person name="Tartar A."/>
        </authorList>
    </citation>
    <scope>NUCLEOTIDE SEQUENCE</scope>
    <source>
        <strain evidence="4">ARSEF 373</strain>
    </source>
</reference>
<organism evidence="4 5">
    <name type="scientific">Lagenidium giganteum</name>
    <dbReference type="NCBI Taxonomy" id="4803"/>
    <lineage>
        <taxon>Eukaryota</taxon>
        <taxon>Sar</taxon>
        <taxon>Stramenopiles</taxon>
        <taxon>Oomycota</taxon>
        <taxon>Peronosporomycetes</taxon>
        <taxon>Pythiales</taxon>
        <taxon>Pythiaceae</taxon>
    </lineage>
</organism>
<dbReference type="Pfam" id="PF24784">
    <property type="entry name" value="Temptin_C"/>
    <property type="match status" value="1"/>
</dbReference>
<evidence type="ECO:0000256" key="2">
    <source>
        <dbReference type="SAM" id="SignalP"/>
    </source>
</evidence>
<keyword evidence="5" id="KW-1185">Reference proteome</keyword>
<evidence type="ECO:0000259" key="3">
    <source>
        <dbReference type="Pfam" id="PF24784"/>
    </source>
</evidence>
<dbReference type="EMBL" id="DAKRPA010000085">
    <property type="protein sequence ID" value="DAZ99336.1"/>
    <property type="molecule type" value="Genomic_DNA"/>
</dbReference>
<protein>
    <recommendedName>
        <fullName evidence="3">Temptin Cys/Cys disulfide domain-containing protein</fullName>
    </recommendedName>
</protein>
<evidence type="ECO:0000313" key="4">
    <source>
        <dbReference type="EMBL" id="DAZ99336.1"/>
    </source>
</evidence>
<gene>
    <name evidence="4" type="ORF">N0F65_005187</name>
</gene>
<dbReference type="Proteomes" id="UP001146120">
    <property type="component" value="Unassembled WGS sequence"/>
</dbReference>
<proteinExistence type="predicted"/>
<accession>A0AAV2Z1J0</accession>
<dbReference type="InterPro" id="IPR055313">
    <property type="entry name" value="Temptin-like"/>
</dbReference>
<feature type="chain" id="PRO_5043696649" description="Temptin Cys/Cys disulfide domain-containing protein" evidence="2">
    <location>
        <begin position="20"/>
        <end position="207"/>
    </location>
</feature>
<sequence>MKQVLVLLAFAAVVQQAMAKSTFVQKIPNGDGVSGVAALGHVDPAGGGPRNPFGEGFGTAGMEWTVEFCKADSDNDGQTNGQELGDPCCVWKPGSKPAFTTGVSHPGDATAKVDEAVLSQHLCGASPTSGSSSAAASASASASANATAPGTSKKNAVASGAANSTAGNSSATAGAKSPAPTPMASGASSLTGASVALVSLAVVSLWT</sequence>
<dbReference type="AlphaFoldDB" id="A0AAV2Z1J0"/>
<keyword evidence="2" id="KW-0732">Signal</keyword>
<evidence type="ECO:0000256" key="1">
    <source>
        <dbReference type="SAM" id="MobiDB-lite"/>
    </source>
</evidence>
<dbReference type="PANTHER" id="PTHR34737">
    <property type="entry name" value="EF-HAND DOMAIN-CONTAINING PROTEIN"/>
    <property type="match status" value="1"/>
</dbReference>
<reference evidence="4" key="2">
    <citation type="journal article" date="2023" name="Microbiol Resour">
        <title>Decontamination and Annotation of the Draft Genome Sequence of the Oomycete Lagenidium giganteum ARSEF 373.</title>
        <authorList>
            <person name="Morgan W.R."/>
            <person name="Tartar A."/>
        </authorList>
    </citation>
    <scope>NUCLEOTIDE SEQUENCE</scope>
    <source>
        <strain evidence="4">ARSEF 373</strain>
    </source>
</reference>
<feature type="compositionally biased region" description="Low complexity" evidence="1">
    <location>
        <begin position="145"/>
        <end position="175"/>
    </location>
</feature>